<gene>
    <name evidence="4" type="ORF">V6R90_08435</name>
</gene>
<keyword evidence="5" id="KW-1185">Reference proteome</keyword>
<feature type="transmembrane region" description="Helical" evidence="2">
    <location>
        <begin position="413"/>
        <end position="442"/>
    </location>
</feature>
<feature type="transmembrane region" description="Helical" evidence="2">
    <location>
        <begin position="390"/>
        <end position="407"/>
    </location>
</feature>
<feature type="transmembrane region" description="Helical" evidence="2">
    <location>
        <begin position="355"/>
        <end position="378"/>
    </location>
</feature>
<evidence type="ECO:0000256" key="2">
    <source>
        <dbReference type="SAM" id="Phobius"/>
    </source>
</evidence>
<feature type="domain" description="DUF112" evidence="3">
    <location>
        <begin position="20"/>
        <end position="437"/>
    </location>
</feature>
<dbReference type="InterPro" id="IPR002823">
    <property type="entry name" value="DUF112_TM"/>
</dbReference>
<proteinExistence type="predicted"/>
<evidence type="ECO:0000259" key="3">
    <source>
        <dbReference type="Pfam" id="PF01970"/>
    </source>
</evidence>
<feature type="compositionally biased region" description="Low complexity" evidence="1">
    <location>
        <begin position="498"/>
        <end position="512"/>
    </location>
</feature>
<keyword evidence="2" id="KW-0812">Transmembrane</keyword>
<evidence type="ECO:0000313" key="4">
    <source>
        <dbReference type="EMBL" id="MEQ7847305.1"/>
    </source>
</evidence>
<dbReference type="RefSeq" id="WP_349804382.1">
    <property type="nucleotide sequence ID" value="NZ_JBEGDP010000007.1"/>
</dbReference>
<evidence type="ECO:0000313" key="5">
    <source>
        <dbReference type="Proteomes" id="UP001482520"/>
    </source>
</evidence>
<dbReference type="Proteomes" id="UP001482520">
    <property type="component" value="Unassembled WGS sequence"/>
</dbReference>
<feature type="transmembrane region" description="Helical" evidence="2">
    <location>
        <begin position="204"/>
        <end position="224"/>
    </location>
</feature>
<name>A0ABV1NXQ5_9ACTN</name>
<feature type="transmembrane region" description="Helical" evidence="2">
    <location>
        <begin position="314"/>
        <end position="335"/>
    </location>
</feature>
<keyword evidence="2" id="KW-0472">Membrane</keyword>
<accession>A0ABV1NXQ5</accession>
<dbReference type="EMBL" id="JBEGDP010000007">
    <property type="protein sequence ID" value="MEQ7847305.1"/>
    <property type="molecule type" value="Genomic_DNA"/>
</dbReference>
<dbReference type="PANTHER" id="PTHR35342">
    <property type="entry name" value="TRICARBOXYLIC TRANSPORT PROTEIN"/>
    <property type="match status" value="1"/>
</dbReference>
<feature type="transmembrane region" description="Helical" evidence="2">
    <location>
        <begin position="109"/>
        <end position="132"/>
    </location>
</feature>
<organism evidence="4 5">
    <name type="scientific">Nocardioides kribbensis</name>
    <dbReference type="NCBI Taxonomy" id="305517"/>
    <lineage>
        <taxon>Bacteria</taxon>
        <taxon>Bacillati</taxon>
        <taxon>Actinomycetota</taxon>
        <taxon>Actinomycetes</taxon>
        <taxon>Propionibacteriales</taxon>
        <taxon>Nocardioidaceae</taxon>
        <taxon>Nocardioides</taxon>
    </lineage>
</organism>
<feature type="transmembrane region" description="Helical" evidence="2">
    <location>
        <begin position="20"/>
        <end position="49"/>
    </location>
</feature>
<protein>
    <submittedName>
        <fullName evidence="4">Tripartite tricarboxylate transporter permease</fullName>
    </submittedName>
</protein>
<keyword evidence="2" id="KW-1133">Transmembrane helix</keyword>
<reference evidence="4 5" key="1">
    <citation type="submission" date="2024-02" db="EMBL/GenBank/DDBJ databases">
        <title>Full genome sequence of Nocardioides kribbensis.</title>
        <authorList>
            <person name="Poletto B.L."/>
            <person name="Silva G."/>
            <person name="Galante D."/>
            <person name="Campos K.R."/>
            <person name="Santos M.B.N."/>
            <person name="Sacchi C.T."/>
        </authorList>
    </citation>
    <scope>NUCLEOTIDE SEQUENCE [LARGE SCALE GENOMIC DNA]</scope>
    <source>
        <strain evidence="4 5">O4R</strain>
    </source>
</reference>
<dbReference type="PANTHER" id="PTHR35342:SF5">
    <property type="entry name" value="TRICARBOXYLIC TRANSPORT PROTEIN"/>
    <property type="match status" value="1"/>
</dbReference>
<comment type="caution">
    <text evidence="4">The sequence shown here is derived from an EMBL/GenBank/DDBJ whole genome shotgun (WGS) entry which is preliminary data.</text>
</comment>
<feature type="transmembrane region" description="Helical" evidence="2">
    <location>
        <begin position="165"/>
        <end position="184"/>
    </location>
</feature>
<dbReference type="Pfam" id="PF01970">
    <property type="entry name" value="TctA"/>
    <property type="match status" value="1"/>
</dbReference>
<feature type="transmembrane region" description="Helical" evidence="2">
    <location>
        <begin position="138"/>
        <end position="158"/>
    </location>
</feature>
<sequence length="520" mass="53724">MGDFDLLWGGLQQAATPENLLFAAVGVLLGTFVGVLPGIGPAMAVALLLPVTFGLEPTQAFIMFAGIYYGGMYGGSTTSILLNTPGESASVMTALEGNKMAKRGRAAQALATAAVGSFVAGTIGTLLVAFFAPPLADVAVQIGAPSYFAIMLLALVMTTAVLGSSALRGFIALFLGLTIGLVGLDPNTAQARLDLGLPQLIDPLDIVVVAVGIFALGEALWVAAHLRRSPLQIIPVGQPFMGKDDWRRSWKPWLRGTALGFPFGAIPAGGAEIPTFLSYVSERKLAKNDEFGKGAIEGVAGPEAANNASAAGMFVPMLALGLPVTATASVMLAALQGYGIQPGPQLMTDQADLVWTLLASLLIGNLLLLVLNLPLAPLWAKLLRIPRPQLYAGILFFACLGAYATNLDPFDVGLLLVFGLLGLMMRRFGLPVLPLILGVILGPLMEGKLREALSISGGDFSGLVSEPLAVVVYAIIALAVLAPVVVSRVRGPQAPAVPASATDGAVADAAPVSDDEKVGR</sequence>
<feature type="region of interest" description="Disordered" evidence="1">
    <location>
        <begin position="495"/>
        <end position="520"/>
    </location>
</feature>
<feature type="transmembrane region" description="Helical" evidence="2">
    <location>
        <begin position="463"/>
        <end position="486"/>
    </location>
</feature>
<evidence type="ECO:0000256" key="1">
    <source>
        <dbReference type="SAM" id="MobiDB-lite"/>
    </source>
</evidence>